<dbReference type="Proteomes" id="UP000631114">
    <property type="component" value="Unassembled WGS sequence"/>
</dbReference>
<evidence type="ECO:0000313" key="4">
    <source>
        <dbReference type="Proteomes" id="UP000631114"/>
    </source>
</evidence>
<organism evidence="3 4">
    <name type="scientific">Coptis chinensis</name>
    <dbReference type="NCBI Taxonomy" id="261450"/>
    <lineage>
        <taxon>Eukaryota</taxon>
        <taxon>Viridiplantae</taxon>
        <taxon>Streptophyta</taxon>
        <taxon>Embryophyta</taxon>
        <taxon>Tracheophyta</taxon>
        <taxon>Spermatophyta</taxon>
        <taxon>Magnoliopsida</taxon>
        <taxon>Ranunculales</taxon>
        <taxon>Ranunculaceae</taxon>
        <taxon>Coptidoideae</taxon>
        <taxon>Coptis</taxon>
    </lineage>
</organism>
<dbReference type="OrthoDB" id="14911at2759"/>
<name>A0A835MA77_9MAGN</name>
<accession>A0A835MA77</accession>
<keyword evidence="1" id="KW-0677">Repeat</keyword>
<dbReference type="GO" id="GO:0005886">
    <property type="term" value="C:plasma membrane"/>
    <property type="evidence" value="ECO:0007669"/>
    <property type="project" value="TreeGrafter"/>
</dbReference>
<dbReference type="AlphaFoldDB" id="A0A835MA77"/>
<dbReference type="PANTHER" id="PTHR18896">
    <property type="entry name" value="PHOSPHOLIPASE D"/>
    <property type="match status" value="1"/>
</dbReference>
<comment type="caution">
    <text evidence="3">The sequence shown here is derived from an EMBL/GenBank/DDBJ whole genome shotgun (WGS) entry which is preliminary data.</text>
</comment>
<dbReference type="GO" id="GO:0004630">
    <property type="term" value="F:phospholipase D activity"/>
    <property type="evidence" value="ECO:0007669"/>
    <property type="project" value="TreeGrafter"/>
</dbReference>
<reference evidence="3 4" key="1">
    <citation type="submission" date="2020-10" db="EMBL/GenBank/DDBJ databases">
        <title>The Coptis chinensis genome and diversification of protoberbering-type alkaloids.</title>
        <authorList>
            <person name="Wang B."/>
            <person name="Shu S."/>
            <person name="Song C."/>
            <person name="Liu Y."/>
        </authorList>
    </citation>
    <scope>NUCLEOTIDE SEQUENCE [LARGE SCALE GENOMIC DNA]</scope>
    <source>
        <strain evidence="3">HL-2020</strain>
        <tissue evidence="3">Leaf</tissue>
    </source>
</reference>
<proteinExistence type="predicted"/>
<dbReference type="InterPro" id="IPR035892">
    <property type="entry name" value="C2_domain_sf"/>
</dbReference>
<keyword evidence="4" id="KW-1185">Reference proteome</keyword>
<dbReference type="InterPro" id="IPR015679">
    <property type="entry name" value="PLipase_D_fam"/>
</dbReference>
<gene>
    <name evidence="3" type="ORF">IFM89_017878</name>
</gene>
<dbReference type="EMBL" id="JADFTS010000001">
    <property type="protein sequence ID" value="KAF9625075.1"/>
    <property type="molecule type" value="Genomic_DNA"/>
</dbReference>
<dbReference type="GO" id="GO:0009395">
    <property type="term" value="P:phospholipid catabolic process"/>
    <property type="evidence" value="ECO:0007669"/>
    <property type="project" value="TreeGrafter"/>
</dbReference>
<protein>
    <submittedName>
        <fullName evidence="3">Uncharacterized protein</fullName>
    </submittedName>
</protein>
<dbReference type="SUPFAM" id="SSF49562">
    <property type="entry name" value="C2 domain (Calcium/lipid-binding domain, CaLB)"/>
    <property type="match status" value="1"/>
</dbReference>
<sequence length="113" mass="12368">MLSSAERTLLVITITQFGHNILVVLAYQASRRAHFVVKDSDIVGSQVIGVVAITVENIISGNKIEGSFQILNMSNRKPCNPGAILKISIQYIPIERLTTRSSRYILPSAKEGS</sequence>
<dbReference type="PANTHER" id="PTHR18896:SF65">
    <property type="entry name" value="PHOSPHOLIPASE D BETA 1"/>
    <property type="match status" value="1"/>
</dbReference>
<keyword evidence="2" id="KW-0443">Lipid metabolism</keyword>
<evidence type="ECO:0000256" key="1">
    <source>
        <dbReference type="ARBA" id="ARBA00022737"/>
    </source>
</evidence>
<evidence type="ECO:0000313" key="3">
    <source>
        <dbReference type="EMBL" id="KAF9625075.1"/>
    </source>
</evidence>
<evidence type="ECO:0000256" key="2">
    <source>
        <dbReference type="ARBA" id="ARBA00023098"/>
    </source>
</evidence>